<feature type="compositionally biased region" description="Basic residues" evidence="1">
    <location>
        <begin position="231"/>
        <end position="242"/>
    </location>
</feature>
<feature type="compositionally biased region" description="Basic residues" evidence="1">
    <location>
        <begin position="301"/>
        <end position="311"/>
    </location>
</feature>
<feature type="region of interest" description="Disordered" evidence="1">
    <location>
        <begin position="1"/>
        <end position="311"/>
    </location>
</feature>
<feature type="compositionally biased region" description="Basic residues" evidence="1">
    <location>
        <begin position="183"/>
        <end position="223"/>
    </location>
</feature>
<name>A0A6J4NWF7_9ACTN</name>
<feature type="compositionally biased region" description="Basic and acidic residues" evidence="1">
    <location>
        <begin position="243"/>
        <end position="257"/>
    </location>
</feature>
<feature type="compositionally biased region" description="Basic residues" evidence="1">
    <location>
        <begin position="95"/>
        <end position="105"/>
    </location>
</feature>
<feature type="compositionally biased region" description="Basic and acidic residues" evidence="1">
    <location>
        <begin position="166"/>
        <end position="182"/>
    </location>
</feature>
<feature type="compositionally biased region" description="Low complexity" evidence="1">
    <location>
        <begin position="20"/>
        <end position="36"/>
    </location>
</feature>
<feature type="compositionally biased region" description="Basic residues" evidence="1">
    <location>
        <begin position="278"/>
        <end position="287"/>
    </location>
</feature>
<protein>
    <submittedName>
        <fullName evidence="2">Rod shape-determining protein MreC</fullName>
    </submittedName>
</protein>
<feature type="compositionally biased region" description="Basic residues" evidence="1">
    <location>
        <begin position="152"/>
        <end position="165"/>
    </location>
</feature>
<feature type="compositionally biased region" description="Gly residues" evidence="1">
    <location>
        <begin position="56"/>
        <end position="73"/>
    </location>
</feature>
<proteinExistence type="predicted"/>
<accession>A0A6J4NWF7</accession>
<evidence type="ECO:0000313" key="2">
    <source>
        <dbReference type="EMBL" id="CAA9399179.1"/>
    </source>
</evidence>
<sequence length="311" mass="34499">GFAGWARPRAAVAGDRQPRRAQPSAALAARRAGAGQRHVDHARRVRWPVVAPGAGPPRGGRGVRPRPVGGGDRGPAVHLRPRVVPQQGRPGRGGARPRGRQRRPARAGADRGRRPQPAPAVRRADLRRGGPRPRPGAGTGGSAGVSAVAELHRHHRRGLRRRPRPRHDGGQQRRPGRPDPARHPHHRHRAPHHRPGVHRGRAGRLQQRGRVRHRQRIARRGRRPGPAAPGRHGRAGARRRRRDVGQRERPLRAGRADRPHHRGLQQRARGLPAGGGRAVRRLLLPRRGRGDGPLRHDERPRRHRGRREPEV</sequence>
<gene>
    <name evidence="2" type="ORF">AVDCRST_MAG32-2832</name>
</gene>
<feature type="compositionally biased region" description="Basic and acidic residues" evidence="1">
    <location>
        <begin position="288"/>
        <end position="300"/>
    </location>
</feature>
<organism evidence="2">
    <name type="scientific">uncultured Nocardioides sp</name>
    <dbReference type="NCBI Taxonomy" id="198441"/>
    <lineage>
        <taxon>Bacteria</taxon>
        <taxon>Bacillati</taxon>
        <taxon>Actinomycetota</taxon>
        <taxon>Actinomycetes</taxon>
        <taxon>Propionibacteriales</taxon>
        <taxon>Nocardioidaceae</taxon>
        <taxon>Nocardioides</taxon>
        <taxon>environmental samples</taxon>
    </lineage>
</organism>
<feature type="non-terminal residue" evidence="2">
    <location>
        <position position="311"/>
    </location>
</feature>
<feature type="compositionally biased region" description="Low complexity" evidence="1">
    <location>
        <begin position="74"/>
        <end position="89"/>
    </location>
</feature>
<dbReference type="AlphaFoldDB" id="A0A6J4NWF7"/>
<dbReference type="EMBL" id="CADCUM010000111">
    <property type="protein sequence ID" value="CAA9399179.1"/>
    <property type="molecule type" value="Genomic_DNA"/>
</dbReference>
<reference evidence="2" key="1">
    <citation type="submission" date="2020-02" db="EMBL/GenBank/DDBJ databases">
        <authorList>
            <person name="Meier V. D."/>
        </authorList>
    </citation>
    <scope>NUCLEOTIDE SEQUENCE</scope>
    <source>
        <strain evidence="2">AVDCRST_MAG32</strain>
    </source>
</reference>
<feature type="non-terminal residue" evidence="2">
    <location>
        <position position="1"/>
    </location>
</feature>
<evidence type="ECO:0000256" key="1">
    <source>
        <dbReference type="SAM" id="MobiDB-lite"/>
    </source>
</evidence>